<gene>
    <name evidence="1" type="ORF">SMTD_LOCUS18367</name>
</gene>
<reference evidence="1 2" key="1">
    <citation type="submission" date="2018-11" db="EMBL/GenBank/DDBJ databases">
        <authorList>
            <consortium name="Pathogen Informatics"/>
        </authorList>
    </citation>
    <scope>NUCLEOTIDE SEQUENCE [LARGE SCALE GENOMIC DNA]</scope>
    <source>
        <strain>Denwood</strain>
        <strain evidence="2">Zambia</strain>
    </source>
</reference>
<evidence type="ECO:0000313" key="2">
    <source>
        <dbReference type="Proteomes" id="UP000269396"/>
    </source>
</evidence>
<keyword evidence="2" id="KW-1185">Reference proteome</keyword>
<sequence>MSIINYTTSTINWFLYCYNLYSRSFNCYGIMVRILD</sequence>
<dbReference type="Proteomes" id="UP000269396">
    <property type="component" value="Unassembled WGS sequence"/>
</dbReference>
<evidence type="ECO:0000313" key="1">
    <source>
        <dbReference type="EMBL" id="VDP76885.1"/>
    </source>
</evidence>
<dbReference type="AlphaFoldDB" id="A0A3P8HFK4"/>
<organism evidence="1 2">
    <name type="scientific">Schistosoma mattheei</name>
    <dbReference type="NCBI Taxonomy" id="31246"/>
    <lineage>
        <taxon>Eukaryota</taxon>
        <taxon>Metazoa</taxon>
        <taxon>Spiralia</taxon>
        <taxon>Lophotrochozoa</taxon>
        <taxon>Platyhelminthes</taxon>
        <taxon>Trematoda</taxon>
        <taxon>Digenea</taxon>
        <taxon>Strigeidida</taxon>
        <taxon>Schistosomatoidea</taxon>
        <taxon>Schistosomatidae</taxon>
        <taxon>Schistosoma</taxon>
    </lineage>
</organism>
<proteinExistence type="predicted"/>
<name>A0A3P8HFK4_9TREM</name>
<dbReference type="EMBL" id="UZAL01040340">
    <property type="protein sequence ID" value="VDP76885.1"/>
    <property type="molecule type" value="Genomic_DNA"/>
</dbReference>
<accession>A0A3P8HFK4</accession>
<protein>
    <submittedName>
        <fullName evidence="1">Uncharacterized protein</fullName>
    </submittedName>
</protein>